<evidence type="ECO:0000313" key="2">
    <source>
        <dbReference type="Proteomes" id="UP000020467"/>
    </source>
</evidence>
<dbReference type="EMBL" id="JARH01000390">
    <property type="protein sequence ID" value="EXF81082.1"/>
    <property type="molecule type" value="Genomic_DNA"/>
</dbReference>
<comment type="caution">
    <text evidence="1">The sequence shown here is derived from an EMBL/GenBank/DDBJ whole genome shotgun (WGS) entry which is preliminary data.</text>
</comment>
<keyword evidence="1" id="KW-0560">Oxidoreductase</keyword>
<gene>
    <name evidence="1" type="ORF">CFIO01_13214</name>
</gene>
<evidence type="ECO:0000313" key="1">
    <source>
        <dbReference type="EMBL" id="EXF81082.1"/>
    </source>
</evidence>
<sequence length="147" mass="16444">MKAISSPTMLLRPRLFSSISNLPSCLRTPLTSRRTMASLTPNNHDYDHENLPSEPATIHPSRSELLNARLSPRNLELAVRHLHRDGLVIVADVVPHADLDALNAKMVQDALYLRSLGDKGPFNYNLGNLQQDPPPVAEYFYKSIFTS</sequence>
<reference evidence="1 2" key="1">
    <citation type="submission" date="2014-02" db="EMBL/GenBank/DDBJ databases">
        <title>The genome sequence of Colletotrichum fioriniae PJ7.</title>
        <authorList>
            <person name="Baroncelli R."/>
            <person name="Thon M.R."/>
        </authorList>
    </citation>
    <scope>NUCLEOTIDE SEQUENCE [LARGE SCALE GENOMIC DNA]</scope>
    <source>
        <strain evidence="1 2">PJ7</strain>
    </source>
</reference>
<dbReference type="OrthoDB" id="407832at2759"/>
<keyword evidence="2" id="KW-1185">Reference proteome</keyword>
<protein>
    <submittedName>
        <fullName evidence="1">Phytanoyl-CoA dioxygenase family protein</fullName>
    </submittedName>
</protein>
<dbReference type="AlphaFoldDB" id="A0A010QLZ2"/>
<dbReference type="eggNOG" id="ENOG502QXCM">
    <property type="taxonomic scope" value="Eukaryota"/>
</dbReference>
<organism evidence="1 2">
    <name type="scientific">Colletotrichum fioriniae PJ7</name>
    <dbReference type="NCBI Taxonomy" id="1445577"/>
    <lineage>
        <taxon>Eukaryota</taxon>
        <taxon>Fungi</taxon>
        <taxon>Dikarya</taxon>
        <taxon>Ascomycota</taxon>
        <taxon>Pezizomycotina</taxon>
        <taxon>Sordariomycetes</taxon>
        <taxon>Hypocreomycetidae</taxon>
        <taxon>Glomerellales</taxon>
        <taxon>Glomerellaceae</taxon>
        <taxon>Colletotrichum</taxon>
        <taxon>Colletotrichum acutatum species complex</taxon>
    </lineage>
</organism>
<dbReference type="HOGENOM" id="CLU_2038499_0_0_1"/>
<dbReference type="GO" id="GO:0051213">
    <property type="term" value="F:dioxygenase activity"/>
    <property type="evidence" value="ECO:0007669"/>
    <property type="project" value="UniProtKB-KW"/>
</dbReference>
<accession>A0A010QLZ2</accession>
<keyword evidence="1" id="KW-0223">Dioxygenase</keyword>
<proteinExistence type="predicted"/>
<dbReference type="Proteomes" id="UP000020467">
    <property type="component" value="Unassembled WGS sequence"/>
</dbReference>
<dbReference type="KEGG" id="cfj:CFIO01_13214"/>
<name>A0A010QLZ2_9PEZI</name>